<dbReference type="InterPro" id="IPR056633">
    <property type="entry name" value="DUF7731"/>
</dbReference>
<dbReference type="AlphaFoldDB" id="A0A1S3C8B8"/>
<dbReference type="Proteomes" id="UP001652600">
    <property type="component" value="Chromosome 11"/>
</dbReference>
<dbReference type="PANTHER" id="PTHR34366">
    <property type="entry name" value="OS07G0289901 PROTEIN-RELATED"/>
    <property type="match status" value="1"/>
</dbReference>
<keyword evidence="1" id="KW-0472">Membrane</keyword>
<sequence>MNFGFASFNFFSPITSTMALFFLHYARVPLSAILLFYLLTYGCFYGKCDDFESGSTGGSVGFEDPPEIVAKALLCFNDRYIYSACEESYRLKESGNLEVPLEKTEEYCNGPCLSETELVLDCINGIFSNFLFYNRATLQDVRDTIHAGCGYGPQRGNFDVLEHINAERGNACRASNMAALGFSFFILGIFSLLL</sequence>
<dbReference type="GeneID" id="103497804"/>
<reference evidence="4" key="1">
    <citation type="submission" date="2025-08" db="UniProtKB">
        <authorList>
            <consortium name="RefSeq"/>
        </authorList>
    </citation>
    <scope>IDENTIFICATION</scope>
    <source>
        <tissue evidence="4">Stem</tissue>
    </source>
</reference>
<proteinExistence type="predicted"/>
<evidence type="ECO:0000256" key="1">
    <source>
        <dbReference type="SAM" id="Phobius"/>
    </source>
</evidence>
<keyword evidence="1" id="KW-0812">Transmembrane</keyword>
<feature type="transmembrane region" description="Helical" evidence="1">
    <location>
        <begin position="20"/>
        <end position="39"/>
    </location>
</feature>
<protein>
    <submittedName>
        <fullName evidence="4">Uncharacterized protein LOC103497804</fullName>
    </submittedName>
</protein>
<feature type="transmembrane region" description="Helical" evidence="1">
    <location>
        <begin position="174"/>
        <end position="193"/>
    </location>
</feature>
<dbReference type="Pfam" id="PF24865">
    <property type="entry name" value="DUF7731"/>
    <property type="match status" value="1"/>
</dbReference>
<dbReference type="KEGG" id="cmo:103497804"/>
<evidence type="ECO:0000259" key="2">
    <source>
        <dbReference type="Pfam" id="PF24865"/>
    </source>
</evidence>
<keyword evidence="1" id="KW-1133">Transmembrane helix</keyword>
<feature type="domain" description="DUF7731" evidence="2">
    <location>
        <begin position="66"/>
        <end position="164"/>
    </location>
</feature>
<dbReference type="eggNOG" id="ENOG502S3R1">
    <property type="taxonomic scope" value="Eukaryota"/>
</dbReference>
<organism evidence="3 4">
    <name type="scientific">Cucumis melo</name>
    <name type="common">Muskmelon</name>
    <dbReference type="NCBI Taxonomy" id="3656"/>
    <lineage>
        <taxon>Eukaryota</taxon>
        <taxon>Viridiplantae</taxon>
        <taxon>Streptophyta</taxon>
        <taxon>Embryophyta</taxon>
        <taxon>Tracheophyta</taxon>
        <taxon>Spermatophyta</taxon>
        <taxon>Magnoliopsida</taxon>
        <taxon>eudicotyledons</taxon>
        <taxon>Gunneridae</taxon>
        <taxon>Pentapetalae</taxon>
        <taxon>rosids</taxon>
        <taxon>fabids</taxon>
        <taxon>Cucurbitales</taxon>
        <taxon>Cucurbitaceae</taxon>
        <taxon>Benincaseae</taxon>
        <taxon>Cucumis</taxon>
    </lineage>
</organism>
<dbReference type="InParanoid" id="A0A1S3C8B8"/>
<name>A0A1S3C8B8_CUCME</name>
<dbReference type="RefSeq" id="XP_008458378.2">
    <property type="nucleotide sequence ID" value="XM_008460156.3"/>
</dbReference>
<evidence type="ECO:0000313" key="3">
    <source>
        <dbReference type="Proteomes" id="UP001652600"/>
    </source>
</evidence>
<keyword evidence="3" id="KW-1185">Reference proteome</keyword>
<gene>
    <name evidence="4" type="primary">LOC103497804</name>
</gene>
<dbReference type="PANTHER" id="PTHR34366:SF2">
    <property type="entry name" value="OS07G0289901 PROTEIN"/>
    <property type="match status" value="1"/>
</dbReference>
<evidence type="ECO:0000313" key="4">
    <source>
        <dbReference type="RefSeq" id="XP_008458378.2"/>
    </source>
</evidence>
<accession>A0A1S3C8B8</accession>